<proteinExistence type="predicted"/>
<dbReference type="InterPro" id="IPR001279">
    <property type="entry name" value="Metallo-B-lactamas"/>
</dbReference>
<protein>
    <submittedName>
        <fullName evidence="4">Metallo-beta-lactamase family protein</fullName>
    </submittedName>
</protein>
<dbReference type="Proteomes" id="UP000518288">
    <property type="component" value="Unassembled WGS sequence"/>
</dbReference>
<dbReference type="AlphaFoldDB" id="A0A7Y9QZ37"/>
<dbReference type="InterPro" id="IPR011108">
    <property type="entry name" value="RMMBL"/>
</dbReference>
<dbReference type="SUPFAM" id="SSF56281">
    <property type="entry name" value="Metallo-hydrolase/oxidoreductase"/>
    <property type="match status" value="1"/>
</dbReference>
<dbReference type="PANTHER" id="PTHR11203:SF37">
    <property type="entry name" value="INTEGRATOR COMPLEX SUBUNIT 11"/>
    <property type="match status" value="1"/>
</dbReference>
<dbReference type="InterPro" id="IPR050698">
    <property type="entry name" value="MBL"/>
</dbReference>
<dbReference type="Pfam" id="PF00753">
    <property type="entry name" value="Lactamase_B"/>
    <property type="match status" value="1"/>
</dbReference>
<name>A0A7Y9QZ37_9BURK</name>
<comment type="caution">
    <text evidence="4">The sequence shown here is derived from an EMBL/GenBank/DDBJ whole genome shotgun (WGS) entry which is preliminary data.</text>
</comment>
<dbReference type="InterPro" id="IPR022712">
    <property type="entry name" value="Beta_Casp"/>
</dbReference>
<feature type="domain" description="Metallo-beta-lactamase" evidence="2">
    <location>
        <begin position="13"/>
        <end position="219"/>
    </location>
</feature>
<gene>
    <name evidence="4" type="ORF">BDD16_002904</name>
</gene>
<dbReference type="GO" id="GO:0016787">
    <property type="term" value="F:hydrolase activity"/>
    <property type="evidence" value="ECO:0007669"/>
    <property type="project" value="UniProtKB-KW"/>
</dbReference>
<keyword evidence="1" id="KW-0378">Hydrolase</keyword>
<dbReference type="InterPro" id="IPR036866">
    <property type="entry name" value="RibonucZ/Hydroxyglut_hydro"/>
</dbReference>
<evidence type="ECO:0000256" key="1">
    <source>
        <dbReference type="ARBA" id="ARBA00022801"/>
    </source>
</evidence>
<evidence type="ECO:0000259" key="2">
    <source>
        <dbReference type="SMART" id="SM00849"/>
    </source>
</evidence>
<accession>A0A7Y9QZ37</accession>
<evidence type="ECO:0000259" key="3">
    <source>
        <dbReference type="SMART" id="SM01027"/>
    </source>
</evidence>
<reference evidence="4 5" key="1">
    <citation type="submission" date="2020-07" db="EMBL/GenBank/DDBJ databases">
        <title>Genomic Encyclopedia of Archaeal and Bacterial Type Strains, Phase II (KMG-II): from individual species to whole genera.</title>
        <authorList>
            <person name="Goeker M."/>
        </authorList>
    </citation>
    <scope>NUCLEOTIDE SEQUENCE [LARGE SCALE GENOMIC DNA]</scope>
    <source>
        <strain evidence="4 5">DSM 21226</strain>
    </source>
</reference>
<keyword evidence="5" id="KW-1185">Reference proteome</keyword>
<dbReference type="PANTHER" id="PTHR11203">
    <property type="entry name" value="CLEAVAGE AND POLYADENYLATION SPECIFICITY FACTOR FAMILY MEMBER"/>
    <property type="match status" value="1"/>
</dbReference>
<sequence length="469" mass="50863">MEIQFLGAADCVTGSRHLVTSGPHRVLLDCGLFQGWKMLRERNWAPLAVPPHEIDAVILSHAHLDHSGWLPALVQQGFRGRIWCSAATRDLAEVLLLDAAKLQEEDARRANKGGWSRHDPARPLYTTKDARRAIERLRPVATGKPFDPLPGLRAELTPVGHLLGACAVTLRDADHALVFSGDVGRTDDLMMPPPLPITAPLSLAPDLLVVESTYGNRQHPADHTVAHLGEIIRQTARRGGKVLIPTFAVGRAQALMLVLHRLRDEGAIPDDLPVFLDSPMAQEATAIYTAHRDLLRLSKAEARGFSEGVKPVHKPQDSAKLSRLRGPAVILSSSGMATGGRVLGHLAALAPDPRHAIVFPGFQVPGSRGARLVSGATEIKVMGRYVAVKAQVHHLEGLSGHADADGLLAWMRQMPTAPKQVMVVHGEPEASDALRIRIEDTLGWPARVPQAGECLRLQDLGTLRVANRR</sequence>
<dbReference type="RefSeq" id="WP_179634621.1">
    <property type="nucleotide sequence ID" value="NZ_JACCFH010000001.1"/>
</dbReference>
<evidence type="ECO:0000313" key="4">
    <source>
        <dbReference type="EMBL" id="NYG33918.1"/>
    </source>
</evidence>
<dbReference type="CDD" id="cd16295">
    <property type="entry name" value="TTHA0252-CPSF-like_MBL-fold"/>
    <property type="match status" value="1"/>
</dbReference>
<dbReference type="SMART" id="SM00849">
    <property type="entry name" value="Lactamase_B"/>
    <property type="match status" value="1"/>
</dbReference>
<dbReference type="GO" id="GO:0004521">
    <property type="term" value="F:RNA endonuclease activity"/>
    <property type="evidence" value="ECO:0007669"/>
    <property type="project" value="TreeGrafter"/>
</dbReference>
<dbReference type="Gene3D" id="3.40.50.10890">
    <property type="match status" value="1"/>
</dbReference>
<dbReference type="SMART" id="SM01027">
    <property type="entry name" value="Beta-Casp"/>
    <property type="match status" value="1"/>
</dbReference>
<evidence type="ECO:0000313" key="5">
    <source>
        <dbReference type="Proteomes" id="UP000518288"/>
    </source>
</evidence>
<feature type="domain" description="Beta-Casp" evidence="3">
    <location>
        <begin position="252"/>
        <end position="372"/>
    </location>
</feature>
<organism evidence="4 5">
    <name type="scientific">Sphaerotilus montanus</name>
    <dbReference type="NCBI Taxonomy" id="522889"/>
    <lineage>
        <taxon>Bacteria</taxon>
        <taxon>Pseudomonadati</taxon>
        <taxon>Pseudomonadota</taxon>
        <taxon>Betaproteobacteria</taxon>
        <taxon>Burkholderiales</taxon>
        <taxon>Sphaerotilaceae</taxon>
        <taxon>Sphaerotilus</taxon>
    </lineage>
</organism>
<dbReference type="Pfam" id="PF10996">
    <property type="entry name" value="Beta-Casp"/>
    <property type="match status" value="1"/>
</dbReference>
<dbReference type="Pfam" id="PF07521">
    <property type="entry name" value="RMMBL"/>
    <property type="match status" value="1"/>
</dbReference>
<dbReference type="Gene3D" id="3.60.15.10">
    <property type="entry name" value="Ribonuclease Z/Hydroxyacylglutathione hydrolase-like"/>
    <property type="match status" value="1"/>
</dbReference>
<dbReference type="EMBL" id="JACCFH010000001">
    <property type="protein sequence ID" value="NYG33918.1"/>
    <property type="molecule type" value="Genomic_DNA"/>
</dbReference>